<keyword evidence="8" id="KW-0131">Cell cycle</keyword>
<dbReference type="PANTHER" id="PTHR34981:SF1">
    <property type="entry name" value="CELL DIVISION PROTEIN ZAPA"/>
    <property type="match status" value="1"/>
</dbReference>
<dbReference type="RefSeq" id="WP_251593386.1">
    <property type="nucleotide sequence ID" value="NZ_JAMLJI010000002.1"/>
</dbReference>
<evidence type="ECO:0000256" key="9">
    <source>
        <dbReference type="ARBA" id="ARBA00024910"/>
    </source>
</evidence>
<evidence type="ECO:0000256" key="12">
    <source>
        <dbReference type="SAM" id="MobiDB-lite"/>
    </source>
</evidence>
<comment type="similarity">
    <text evidence="2">Belongs to the ZapA family. Type 1 subfamily.</text>
</comment>
<accession>A0ABU1GSI0</accession>
<dbReference type="GO" id="GO:0051301">
    <property type="term" value="P:cell division"/>
    <property type="evidence" value="ECO:0007669"/>
    <property type="project" value="UniProtKB-KW"/>
</dbReference>
<dbReference type="Gene3D" id="3.30.160.880">
    <property type="entry name" value="Cell division protein ZapA protomer, N-terminal domain"/>
    <property type="match status" value="1"/>
</dbReference>
<keyword evidence="5 13" id="KW-0132">Cell division</keyword>
<evidence type="ECO:0000256" key="5">
    <source>
        <dbReference type="ARBA" id="ARBA00022618"/>
    </source>
</evidence>
<dbReference type="Pfam" id="PF05164">
    <property type="entry name" value="ZapA"/>
    <property type="match status" value="1"/>
</dbReference>
<dbReference type="InterPro" id="IPR007838">
    <property type="entry name" value="Cell_div_ZapA-like"/>
</dbReference>
<comment type="subunit">
    <text evidence="10">Homodimer. Interacts with FtsZ.</text>
</comment>
<evidence type="ECO:0000256" key="6">
    <source>
        <dbReference type="ARBA" id="ARBA00023054"/>
    </source>
</evidence>
<comment type="function">
    <text evidence="9">Activator of cell division through the inhibition of FtsZ GTPase activity, therefore promoting FtsZ assembly into bundles of protofilaments necessary for the formation of the division Z ring. It is recruited early at mid-cell but it is not essential for cell division.</text>
</comment>
<keyword evidence="14" id="KW-1185">Reference proteome</keyword>
<evidence type="ECO:0000313" key="14">
    <source>
        <dbReference type="Proteomes" id="UP001269375"/>
    </source>
</evidence>
<dbReference type="EMBL" id="JARWAO010000001">
    <property type="protein sequence ID" value="MDR5894542.1"/>
    <property type="molecule type" value="Genomic_DNA"/>
</dbReference>
<comment type="subcellular location">
    <subcellularLocation>
        <location evidence="1">Cytoplasm</location>
    </subcellularLocation>
</comment>
<evidence type="ECO:0000256" key="7">
    <source>
        <dbReference type="ARBA" id="ARBA00023210"/>
    </source>
</evidence>
<gene>
    <name evidence="13" type="ORF">QC825_00480</name>
</gene>
<evidence type="ECO:0000256" key="11">
    <source>
        <dbReference type="ARBA" id="ARBA00033158"/>
    </source>
</evidence>
<organism evidence="13 14">
    <name type="scientific">Larsenimonas suaedae</name>
    <dbReference type="NCBI Taxonomy" id="1851019"/>
    <lineage>
        <taxon>Bacteria</taxon>
        <taxon>Pseudomonadati</taxon>
        <taxon>Pseudomonadota</taxon>
        <taxon>Gammaproteobacteria</taxon>
        <taxon>Oceanospirillales</taxon>
        <taxon>Halomonadaceae</taxon>
        <taxon>Larsenimonas</taxon>
    </lineage>
</organism>
<evidence type="ECO:0000256" key="4">
    <source>
        <dbReference type="ARBA" id="ARBA00022490"/>
    </source>
</evidence>
<protein>
    <recommendedName>
        <fullName evidence="3">Cell division protein ZapA</fullName>
    </recommendedName>
    <alternativeName>
        <fullName evidence="11">Z ring-associated protein ZapA</fullName>
    </alternativeName>
</protein>
<evidence type="ECO:0000256" key="2">
    <source>
        <dbReference type="ARBA" id="ARBA00010074"/>
    </source>
</evidence>
<comment type="caution">
    <text evidence="13">The sequence shown here is derived from an EMBL/GenBank/DDBJ whole genome shotgun (WGS) entry which is preliminary data.</text>
</comment>
<sequence>MSEASRRTIEITLLGQTYLVNCSDDEEPALLDAARYLNTALEGIHAQGKVADITKIALMAGLNITHELMGERELRLKGEHVAAQSSDALGRAVERVTPRTSPTSSNE</sequence>
<proteinExistence type="inferred from homology"/>
<keyword evidence="6" id="KW-0175">Coiled coil</keyword>
<name>A0ABU1GSI0_9GAMM</name>
<evidence type="ECO:0000256" key="1">
    <source>
        <dbReference type="ARBA" id="ARBA00004496"/>
    </source>
</evidence>
<dbReference type="InterPro" id="IPR042233">
    <property type="entry name" value="Cell_div_ZapA_N"/>
</dbReference>
<reference evidence="13 14" key="1">
    <citation type="submission" date="2023-04" db="EMBL/GenBank/DDBJ databases">
        <title>A long-awaited taxogenomic arrangement of the family Halomonadaceae.</title>
        <authorList>
            <person name="De La Haba R."/>
            <person name="Chuvochina M."/>
            <person name="Wittouck S."/>
            <person name="Arahal D.R."/>
            <person name="Sanchez-Porro C."/>
            <person name="Hugenholtz P."/>
            <person name="Ventosa A."/>
        </authorList>
    </citation>
    <scope>NUCLEOTIDE SEQUENCE [LARGE SCALE GENOMIC DNA]</scope>
    <source>
        <strain evidence="13 14">DSM 22428</strain>
    </source>
</reference>
<evidence type="ECO:0000256" key="10">
    <source>
        <dbReference type="ARBA" id="ARBA00026068"/>
    </source>
</evidence>
<feature type="compositionally biased region" description="Polar residues" evidence="12">
    <location>
        <begin position="98"/>
        <end position="107"/>
    </location>
</feature>
<keyword evidence="4" id="KW-0963">Cytoplasm</keyword>
<dbReference type="InterPro" id="IPR036192">
    <property type="entry name" value="Cell_div_ZapA-like_sf"/>
</dbReference>
<evidence type="ECO:0000313" key="13">
    <source>
        <dbReference type="EMBL" id="MDR5894542.1"/>
    </source>
</evidence>
<evidence type="ECO:0000256" key="8">
    <source>
        <dbReference type="ARBA" id="ARBA00023306"/>
    </source>
</evidence>
<feature type="region of interest" description="Disordered" evidence="12">
    <location>
        <begin position="84"/>
        <end position="107"/>
    </location>
</feature>
<dbReference type="Gene3D" id="1.20.5.50">
    <property type="match status" value="1"/>
</dbReference>
<evidence type="ECO:0000256" key="3">
    <source>
        <dbReference type="ARBA" id="ARBA00015195"/>
    </source>
</evidence>
<dbReference type="Proteomes" id="UP001269375">
    <property type="component" value="Unassembled WGS sequence"/>
</dbReference>
<dbReference type="PANTHER" id="PTHR34981">
    <property type="entry name" value="CELL DIVISION PROTEIN ZAPA"/>
    <property type="match status" value="1"/>
</dbReference>
<dbReference type="SUPFAM" id="SSF102829">
    <property type="entry name" value="Cell division protein ZapA-like"/>
    <property type="match status" value="1"/>
</dbReference>
<keyword evidence="7" id="KW-0717">Septation</keyword>